<gene>
    <name evidence="2" type="ORF">EK403_17840</name>
</gene>
<comment type="caution">
    <text evidence="2">The sequence shown here is derived from an EMBL/GenBank/DDBJ whole genome shotgun (WGS) entry which is preliminary data.</text>
</comment>
<organism evidence="2 3">
    <name type="scientific">Hansschlegelia zhihuaiae</name>
    <dbReference type="NCBI Taxonomy" id="405005"/>
    <lineage>
        <taxon>Bacteria</taxon>
        <taxon>Pseudomonadati</taxon>
        <taxon>Pseudomonadota</taxon>
        <taxon>Alphaproteobacteria</taxon>
        <taxon>Hyphomicrobiales</taxon>
        <taxon>Methylopilaceae</taxon>
        <taxon>Hansschlegelia</taxon>
    </lineage>
</organism>
<name>A0A4Q0M9V3_9HYPH</name>
<dbReference type="EMBL" id="RYFI01000019">
    <property type="protein sequence ID" value="RXF69987.1"/>
    <property type="molecule type" value="Genomic_DNA"/>
</dbReference>
<dbReference type="RefSeq" id="WP_128778817.1">
    <property type="nucleotide sequence ID" value="NZ_RYFI01000019.1"/>
</dbReference>
<keyword evidence="3" id="KW-1185">Reference proteome</keyword>
<protein>
    <submittedName>
        <fullName evidence="2">Uncharacterized protein</fullName>
    </submittedName>
</protein>
<evidence type="ECO:0000256" key="1">
    <source>
        <dbReference type="SAM" id="MobiDB-lite"/>
    </source>
</evidence>
<feature type="region of interest" description="Disordered" evidence="1">
    <location>
        <begin position="1"/>
        <end position="45"/>
    </location>
</feature>
<proteinExistence type="predicted"/>
<dbReference type="AlphaFoldDB" id="A0A4Q0M9V3"/>
<feature type="compositionally biased region" description="Pro residues" evidence="1">
    <location>
        <begin position="36"/>
        <end position="45"/>
    </location>
</feature>
<evidence type="ECO:0000313" key="2">
    <source>
        <dbReference type="EMBL" id="RXF69987.1"/>
    </source>
</evidence>
<evidence type="ECO:0000313" key="3">
    <source>
        <dbReference type="Proteomes" id="UP000289708"/>
    </source>
</evidence>
<dbReference type="Proteomes" id="UP000289708">
    <property type="component" value="Unassembled WGS sequence"/>
</dbReference>
<sequence length="141" mass="15192">MLRRPPAYVPPSEPQSIETPAPAAPAVQKVSETPWEPAPALEPGPVPALPTVRRVLPVIPQGRAEHLEDSLWRVFALDLVSMLEQTPEALQALDLGVGLSERYAAANKVLESLEGDVADRAIAAGNFKDLVAADRYARRGQ</sequence>
<accession>A0A4Q0M9V3</accession>
<reference evidence="2 3" key="1">
    <citation type="submission" date="2018-12" db="EMBL/GenBank/DDBJ databases">
        <title>bacterium Hansschlegelia zhihuaiae S113.</title>
        <authorList>
            <person name="He J."/>
        </authorList>
    </citation>
    <scope>NUCLEOTIDE SEQUENCE [LARGE SCALE GENOMIC DNA]</scope>
    <source>
        <strain evidence="2 3">S 113</strain>
    </source>
</reference>